<dbReference type="SUPFAM" id="SSF81383">
    <property type="entry name" value="F-box domain"/>
    <property type="match status" value="1"/>
</dbReference>
<organism evidence="1 2">
    <name type="scientific">Lentinus brumalis</name>
    <dbReference type="NCBI Taxonomy" id="2498619"/>
    <lineage>
        <taxon>Eukaryota</taxon>
        <taxon>Fungi</taxon>
        <taxon>Dikarya</taxon>
        <taxon>Basidiomycota</taxon>
        <taxon>Agaricomycotina</taxon>
        <taxon>Agaricomycetes</taxon>
        <taxon>Polyporales</taxon>
        <taxon>Polyporaceae</taxon>
        <taxon>Lentinus</taxon>
    </lineage>
</organism>
<name>A0A371D4G1_9APHY</name>
<dbReference type="Proteomes" id="UP000256964">
    <property type="component" value="Unassembled WGS sequence"/>
</dbReference>
<sequence>MEYITDGLPFPEFASVLPITDRQSLCGLSDFETRSWTVARADEYRKFALVLLAIHNSIAAIHRFPNEILSHILADCWKDRNSLRIAHVCRRWRGALLATPEFWVDAVEGEYLYADGQYRDPPEYVATILNRSTPLPMRLDVVHFTRTLAEDLDSHLWRITTLAIDVETSDEAIWLLDILRRGMPVLEKLVVQYEPKACDCSLEDRVWHETSLDVDPVPLNALPRLRHAELPACLMEKVAVPSLRRVRLYRDRMSDHDNPEANMDNFLPALARCEGLASLELVTALPDPGREYGTTSPEELAVTLPALQSFCIKDGLSQISAIMTYLISPSIAHVRVQSNHYHYDSPLCGLTKWLRPTSLMNTVLAGVDCVAVTFRDCTVLQCYAEGDERLYIEYCIMGEDFEALADALRTRATVTELRWTSTKSYAHEEHGLCLLLCASQHITSLVIRGAEAEAALNVLRPADGIAAQGLVCPCLKELTLGFLDFWYWMSQAQDGTLPPDEATRQLFMRCAQIQSAIGPRASLFGSRLTYLEFDEKDDLCDDKRPFLIVSPDAIPPSINESPLQALREVVDGPVIFSGFKRKGVY</sequence>
<dbReference type="STRING" id="139420.A0A371D4G1"/>
<proteinExistence type="predicted"/>
<dbReference type="AlphaFoldDB" id="A0A371D4G1"/>
<accession>A0A371D4G1</accession>
<dbReference type="OrthoDB" id="2751071at2759"/>
<keyword evidence="2" id="KW-1185">Reference proteome</keyword>
<reference evidence="1 2" key="1">
    <citation type="journal article" date="2018" name="Biotechnol. Biofuels">
        <title>Integrative visual omics of the white-rot fungus Polyporus brumalis exposes the biotechnological potential of its oxidative enzymes for delignifying raw plant biomass.</title>
        <authorList>
            <person name="Miyauchi S."/>
            <person name="Rancon A."/>
            <person name="Drula E."/>
            <person name="Hage H."/>
            <person name="Chaduli D."/>
            <person name="Favel A."/>
            <person name="Grisel S."/>
            <person name="Henrissat B."/>
            <person name="Herpoel-Gimbert I."/>
            <person name="Ruiz-Duenas F.J."/>
            <person name="Chevret D."/>
            <person name="Hainaut M."/>
            <person name="Lin J."/>
            <person name="Wang M."/>
            <person name="Pangilinan J."/>
            <person name="Lipzen A."/>
            <person name="Lesage-Meessen L."/>
            <person name="Navarro D."/>
            <person name="Riley R."/>
            <person name="Grigoriev I.V."/>
            <person name="Zhou S."/>
            <person name="Raouche S."/>
            <person name="Rosso M.N."/>
        </authorList>
    </citation>
    <scope>NUCLEOTIDE SEQUENCE [LARGE SCALE GENOMIC DNA]</scope>
    <source>
        <strain evidence="1 2">BRFM 1820</strain>
    </source>
</reference>
<evidence type="ECO:0000313" key="1">
    <source>
        <dbReference type="EMBL" id="RDX47428.1"/>
    </source>
</evidence>
<dbReference type="EMBL" id="KZ857419">
    <property type="protein sequence ID" value="RDX47428.1"/>
    <property type="molecule type" value="Genomic_DNA"/>
</dbReference>
<protein>
    <submittedName>
        <fullName evidence="1">Uncharacterized protein</fullName>
    </submittedName>
</protein>
<dbReference type="InterPro" id="IPR036047">
    <property type="entry name" value="F-box-like_dom_sf"/>
</dbReference>
<evidence type="ECO:0000313" key="2">
    <source>
        <dbReference type="Proteomes" id="UP000256964"/>
    </source>
</evidence>
<dbReference type="Gene3D" id="1.20.1280.50">
    <property type="match status" value="1"/>
</dbReference>
<gene>
    <name evidence="1" type="ORF">OH76DRAFT_779903</name>
</gene>